<evidence type="ECO:0000256" key="3">
    <source>
        <dbReference type="HAMAP-Rule" id="MF_01539"/>
    </source>
</evidence>
<comment type="caution">
    <text evidence="3">Lacks conserved residue(s) required for the propagation of feature annotation.</text>
</comment>
<proteinExistence type="inferred from homology"/>
<dbReference type="Proteomes" id="UP000191200">
    <property type="component" value="Chromosome"/>
</dbReference>
<dbReference type="GO" id="GO:0005524">
    <property type="term" value="F:ATP binding"/>
    <property type="evidence" value="ECO:0007669"/>
    <property type="project" value="UniProtKB-KW"/>
</dbReference>
<accession>A0A1J0A6X6</accession>
<feature type="binding site" evidence="3">
    <location>
        <position position="163"/>
    </location>
    <ligand>
        <name>ATP</name>
        <dbReference type="ChEBI" id="CHEBI:30616"/>
    </ligand>
</feature>
<dbReference type="NCBIfam" id="NF010191">
    <property type="entry name" value="PRK13670.1"/>
    <property type="match status" value="1"/>
</dbReference>
<dbReference type="GO" id="GO:0005737">
    <property type="term" value="C:cytoplasm"/>
    <property type="evidence" value="ECO:0007669"/>
    <property type="project" value="UniProtKB-SubCell"/>
</dbReference>
<comment type="function">
    <text evidence="3">Catalyzes the formation of N(4)-acetylcytidine (ac(4)C) at the wobble position of elongator tRNA(Met), using acetate and ATP as substrates. First activates an acetate ion to form acetyladenylate (Ac-AMP) and then transfers the acetyl group to tRNA to form ac(4)C34.</text>
</comment>
<evidence type="ECO:0000313" key="4">
    <source>
        <dbReference type="EMBL" id="APB31666.1"/>
    </source>
</evidence>
<dbReference type="GO" id="GO:0006400">
    <property type="term" value="P:tRNA modification"/>
    <property type="evidence" value="ECO:0007669"/>
    <property type="project" value="UniProtKB-UniRule"/>
</dbReference>
<keyword evidence="2 3" id="KW-0819">tRNA processing</keyword>
<evidence type="ECO:0000256" key="1">
    <source>
        <dbReference type="ARBA" id="ARBA00022598"/>
    </source>
</evidence>
<name>A0A1J0A6X6_9ENTE</name>
<dbReference type="Gene3D" id="3.40.50.620">
    <property type="entry name" value="HUPs"/>
    <property type="match status" value="1"/>
</dbReference>
<dbReference type="EC" id="6.3.4.-" evidence="3"/>
<dbReference type="HAMAP" id="MF_01539">
    <property type="entry name" value="TmcAL"/>
    <property type="match status" value="1"/>
</dbReference>
<keyword evidence="3" id="KW-0694">RNA-binding</keyword>
<dbReference type="AlphaFoldDB" id="A0A1J0A6X6"/>
<comment type="catalytic activity">
    <reaction evidence="3">
        <text>cytidine(34) in elongator tRNA(Met) + acetate + ATP = N(4)-acetylcytidine(34) in elongator tRNA(Met) + AMP + diphosphate</text>
        <dbReference type="Rhea" id="RHEA:58144"/>
        <dbReference type="Rhea" id="RHEA-COMP:10693"/>
        <dbReference type="Rhea" id="RHEA-COMP:10694"/>
        <dbReference type="ChEBI" id="CHEBI:30089"/>
        <dbReference type="ChEBI" id="CHEBI:30616"/>
        <dbReference type="ChEBI" id="CHEBI:33019"/>
        <dbReference type="ChEBI" id="CHEBI:74900"/>
        <dbReference type="ChEBI" id="CHEBI:82748"/>
        <dbReference type="ChEBI" id="CHEBI:456215"/>
    </reaction>
</comment>
<feature type="binding site" evidence="3">
    <location>
        <position position="188"/>
    </location>
    <ligand>
        <name>ATP</name>
        <dbReference type="ChEBI" id="CHEBI:30616"/>
    </ligand>
</feature>
<feature type="binding site" evidence="3">
    <location>
        <begin position="9"/>
        <end position="22"/>
    </location>
    <ligand>
        <name>ATP</name>
        <dbReference type="ChEBI" id="CHEBI:30616"/>
    </ligand>
</feature>
<keyword evidence="3" id="KW-0547">Nucleotide-binding</keyword>
<keyword evidence="5" id="KW-1185">Reference proteome</keyword>
<keyword evidence="3" id="KW-0963">Cytoplasm</keyword>
<dbReference type="PANTHER" id="PTHR37825">
    <property type="entry name" value="TRNA(MET) CYTIDINE ACETATE LIGASE"/>
    <property type="match status" value="1"/>
</dbReference>
<dbReference type="GO" id="GO:0000049">
    <property type="term" value="F:tRNA binding"/>
    <property type="evidence" value="ECO:0007669"/>
    <property type="project" value="UniProtKB-KW"/>
</dbReference>
<protein>
    <recommendedName>
        <fullName evidence="3">tRNA(Met) cytidine acetate ligase</fullName>
        <ecNumber evidence="3">6.3.4.-</ecNumber>
    </recommendedName>
</protein>
<gene>
    <name evidence="3" type="primary">tmcAL</name>
    <name evidence="4" type="ORF">BHY08_07395</name>
</gene>
<dbReference type="STRING" id="519472.BHY08_07395"/>
<dbReference type="Pfam" id="PF05636">
    <property type="entry name" value="HIGH_NTase1"/>
    <property type="match status" value="1"/>
</dbReference>
<dbReference type="InterPro" id="IPR014729">
    <property type="entry name" value="Rossmann-like_a/b/a_fold"/>
</dbReference>
<feature type="binding site" evidence="3">
    <location>
        <position position="103"/>
    </location>
    <ligand>
        <name>ATP</name>
        <dbReference type="ChEBI" id="CHEBI:30616"/>
    </ligand>
</feature>
<dbReference type="EMBL" id="CP017267">
    <property type="protein sequence ID" value="APB31666.1"/>
    <property type="molecule type" value="Genomic_DNA"/>
</dbReference>
<keyword evidence="3" id="KW-0820">tRNA-binding</keyword>
<evidence type="ECO:0000313" key="5">
    <source>
        <dbReference type="Proteomes" id="UP000191200"/>
    </source>
</evidence>
<dbReference type="KEGG" id="vte:BHY08_07395"/>
<dbReference type="OrthoDB" id="9769796at2"/>
<comment type="subcellular location">
    <subcellularLocation>
        <location evidence="3">Cytoplasm</location>
    </subcellularLocation>
</comment>
<sequence>MRLTSCGVIVEYNPFHNGHIYHLKEARKKSEADVLVAVMSGNFLQRGEPAIIDKWQRAETALHNGADLVIELPFAYAVQSADYFAKGGIKLLHSLNVESLCFGTDLTQSMDYELFGQTYVEKEKLINQRYQEIKNNGESYPQQMTQIYRELLQQVPLDFSSPNHILGMAYAKENARYANPMSLIPITRQGSGYHDETIKSQEFSSATAIRQRVLEKDMTSISHTVPSETRDFLENTDLHSWGDYWPLLKYHLLNHSFDELSDTYQLSEGIEYRLKESVKKAASFSGFMSLVKTKRYTWTRLQRLATYLLLNVREKEIHDVWQNSYLRVLGFTENGRQFLNQEKNHATLPIVTKIDQKNEKQLSLDIRAGQIYQLAQQHHHIEQDYYRSPIYLKGETSYESCTSYP</sequence>
<organism evidence="4 5">
    <name type="scientific">Vagococcus teuberi</name>
    <dbReference type="NCBI Taxonomy" id="519472"/>
    <lineage>
        <taxon>Bacteria</taxon>
        <taxon>Bacillati</taxon>
        <taxon>Bacillota</taxon>
        <taxon>Bacilli</taxon>
        <taxon>Lactobacillales</taxon>
        <taxon>Enterococcaceae</taxon>
        <taxon>Vagococcus</taxon>
    </lineage>
</organism>
<reference evidence="4 5" key="1">
    <citation type="submission" date="2016-09" db="EMBL/GenBank/DDBJ databases">
        <title>Vagococcus teuberi sp. nov., isolated from the Malian artisanal sour milk fene.</title>
        <authorList>
            <person name="Wullschleger S."/>
            <person name="Seifert C."/>
            <person name="Baumgartner S."/>
            <person name="Lacroix C."/>
            <person name="Bonfoh B."/>
            <person name="Stevens M.J."/>
            <person name="Meile L."/>
        </authorList>
    </citation>
    <scope>NUCLEOTIDE SEQUENCE [LARGE SCALE GENOMIC DNA]</scope>
    <source>
        <strain evidence="4 5">DSM 21459</strain>
    </source>
</reference>
<dbReference type="PANTHER" id="PTHR37825:SF1">
    <property type="entry name" value="TRNA(MET) CYTIDINE ACETATE LIGASE"/>
    <property type="match status" value="1"/>
</dbReference>
<keyword evidence="3" id="KW-0067">ATP-binding</keyword>
<dbReference type="InterPro" id="IPR008513">
    <property type="entry name" value="tRNA(Met)_cyd_acetate_ligase"/>
</dbReference>
<comment type="similarity">
    <text evidence="3">Belongs to the TmcAL family.</text>
</comment>
<evidence type="ECO:0000256" key="2">
    <source>
        <dbReference type="ARBA" id="ARBA00022694"/>
    </source>
</evidence>
<dbReference type="GO" id="GO:0016879">
    <property type="term" value="F:ligase activity, forming carbon-nitrogen bonds"/>
    <property type="evidence" value="ECO:0007669"/>
    <property type="project" value="UniProtKB-UniRule"/>
</dbReference>
<keyword evidence="1 3" id="KW-0436">Ligase</keyword>
<dbReference type="SUPFAM" id="SSF52374">
    <property type="entry name" value="Nucleotidylyl transferase"/>
    <property type="match status" value="1"/>
</dbReference>